<dbReference type="InterPro" id="IPR043738">
    <property type="entry name" value="DUF5683"/>
</dbReference>
<keyword evidence="1" id="KW-1133">Transmembrane helix</keyword>
<protein>
    <recommendedName>
        <fullName evidence="2">DUF5683 domain-containing protein</fullName>
    </recommendedName>
</protein>
<feature type="transmembrane region" description="Helical" evidence="1">
    <location>
        <begin position="68"/>
        <end position="92"/>
    </location>
</feature>
<proteinExistence type="predicted"/>
<keyword evidence="1" id="KW-0812">Transmembrane</keyword>
<reference evidence="3 4" key="1">
    <citation type="submission" date="2018-06" db="EMBL/GenBank/DDBJ databases">
        <title>Extensive metabolic versatility and redundancy in microbially diverse, dynamic hydrothermal sediments.</title>
        <authorList>
            <person name="Dombrowski N."/>
            <person name="Teske A."/>
            <person name="Baker B.J."/>
        </authorList>
    </citation>
    <scope>NUCLEOTIDE SEQUENCE [LARGE SCALE GENOMIC DNA]</scope>
    <source>
        <strain evidence="3">B36_G15</strain>
    </source>
</reference>
<comment type="caution">
    <text evidence="3">The sequence shown here is derived from an EMBL/GenBank/DDBJ whole genome shotgun (WGS) entry which is preliminary data.</text>
</comment>
<evidence type="ECO:0000259" key="2">
    <source>
        <dbReference type="Pfam" id="PF18935"/>
    </source>
</evidence>
<organism evidence="3 4">
    <name type="scientific">candidate division WOR-3 bacterium</name>
    <dbReference type="NCBI Taxonomy" id="2052148"/>
    <lineage>
        <taxon>Bacteria</taxon>
        <taxon>Bacteria division WOR-3</taxon>
    </lineage>
</organism>
<dbReference type="Pfam" id="PF18935">
    <property type="entry name" value="DUF5683"/>
    <property type="match status" value="1"/>
</dbReference>
<gene>
    <name evidence="3" type="ORF">DRP53_06620</name>
</gene>
<sequence length="109" mass="12501">MISLITATSVYPRSPQKAVLYSLLIPGGGQFYTKRYLRGIIIAVGEIGLGYNAYINHREGDSDKRDQYLYYLAYLIGFSMADAYVGALVYNFDLQMDKERLKLGMRLRW</sequence>
<name>A0A660SGH5_UNCW3</name>
<feature type="domain" description="DUF5683" evidence="2">
    <location>
        <begin position="13"/>
        <end position="58"/>
    </location>
</feature>
<accession>A0A660SGH5</accession>
<evidence type="ECO:0000313" key="3">
    <source>
        <dbReference type="EMBL" id="RKX69929.1"/>
    </source>
</evidence>
<keyword evidence="1" id="KW-0472">Membrane</keyword>
<feature type="transmembrane region" description="Helical" evidence="1">
    <location>
        <begin position="36"/>
        <end position="56"/>
    </location>
</feature>
<dbReference type="AlphaFoldDB" id="A0A660SGH5"/>
<evidence type="ECO:0000313" key="4">
    <source>
        <dbReference type="Proteomes" id="UP000268469"/>
    </source>
</evidence>
<dbReference type="EMBL" id="QNBE01000059">
    <property type="protein sequence ID" value="RKX69929.1"/>
    <property type="molecule type" value="Genomic_DNA"/>
</dbReference>
<dbReference type="Proteomes" id="UP000268469">
    <property type="component" value="Unassembled WGS sequence"/>
</dbReference>
<evidence type="ECO:0000256" key="1">
    <source>
        <dbReference type="SAM" id="Phobius"/>
    </source>
</evidence>